<dbReference type="EMBL" id="CAEZYI010000048">
    <property type="protein sequence ID" value="CAB4723085.1"/>
    <property type="molecule type" value="Genomic_DNA"/>
</dbReference>
<dbReference type="AlphaFoldDB" id="A0A6J6RLL5"/>
<protein>
    <submittedName>
        <fullName evidence="1">Unannotated protein</fullName>
    </submittedName>
</protein>
<dbReference type="InterPro" id="IPR050490">
    <property type="entry name" value="Bact_solute-bd_prot1"/>
</dbReference>
<organism evidence="1">
    <name type="scientific">freshwater metagenome</name>
    <dbReference type="NCBI Taxonomy" id="449393"/>
    <lineage>
        <taxon>unclassified sequences</taxon>
        <taxon>metagenomes</taxon>
        <taxon>ecological metagenomes</taxon>
    </lineage>
</organism>
<sequence>MKKAPIGVSLLALALTLSLVPQARAAEAVTTISVSTWGSSPSETSALKDAVATFESRNPTIKVDLIVDNDHGAQMAARFASKTPNDVFYLDAGVAQDWAAQGVLLDLMPSITTAKFNLTKFNASYLKPFQSGAKLFGLPKDANPLVLEGNKDLMATAGITALPKTTSQFASHAKALLAKGITPMCVDADINRLGAYFVAFGGGLASSTNKSLLSSATSKAGLEWAMTNYKSGAFKTPAQLSAGWAGEAFGKAKCAYTMEGAWLDPYLKDSFPDVYDSMIKGPLPTAKQAGSLAFTAAYAIGKDSPHPKEAWTFIEYMTGARGMTVWTSFGVAIPSRSDVATPLGYEVNGTVAKLATTVTTPAFKGWGDVVGAFNNEAKKQIQDKNFNVKKAAAAIIAAAEAAWPKG</sequence>
<accession>A0A6J6RLL5</accession>
<dbReference type="PANTHER" id="PTHR43649:SF12">
    <property type="entry name" value="DIACETYLCHITOBIOSE BINDING PROTEIN DASA"/>
    <property type="match status" value="1"/>
</dbReference>
<dbReference type="Gene3D" id="3.40.190.10">
    <property type="entry name" value="Periplasmic binding protein-like II"/>
    <property type="match status" value="1"/>
</dbReference>
<gene>
    <name evidence="1" type="ORF">UFOPK2662_00872</name>
</gene>
<evidence type="ECO:0000313" key="1">
    <source>
        <dbReference type="EMBL" id="CAB4723085.1"/>
    </source>
</evidence>
<dbReference type="SUPFAM" id="SSF53850">
    <property type="entry name" value="Periplasmic binding protein-like II"/>
    <property type="match status" value="1"/>
</dbReference>
<reference evidence="1" key="1">
    <citation type="submission" date="2020-05" db="EMBL/GenBank/DDBJ databases">
        <authorList>
            <person name="Chiriac C."/>
            <person name="Salcher M."/>
            <person name="Ghai R."/>
            <person name="Kavagutti S V."/>
        </authorList>
    </citation>
    <scope>NUCLEOTIDE SEQUENCE</scope>
</reference>
<dbReference type="InterPro" id="IPR006059">
    <property type="entry name" value="SBP"/>
</dbReference>
<proteinExistence type="predicted"/>
<dbReference type="Pfam" id="PF01547">
    <property type="entry name" value="SBP_bac_1"/>
    <property type="match status" value="1"/>
</dbReference>
<dbReference type="PANTHER" id="PTHR43649">
    <property type="entry name" value="ARABINOSE-BINDING PROTEIN-RELATED"/>
    <property type="match status" value="1"/>
</dbReference>
<name>A0A6J6RLL5_9ZZZZ</name>